<dbReference type="VEuPathDB" id="VectorBase:PHUM511930"/>
<gene>
    <name evidence="3" type="primary">8233072</name>
    <name evidence="2" type="ORF">Phum_PHUM511930</name>
</gene>
<dbReference type="InParanoid" id="E0VY94"/>
<sequence length="51" mass="5374">MGKCRETDEDEDDDDAAAATFAKMGDLVRGAYLKPKGMPEPSGVSISRGIA</sequence>
<dbReference type="HOGENOM" id="CLU_3108840_0_0_1"/>
<dbReference type="Proteomes" id="UP000009046">
    <property type="component" value="Unassembled WGS sequence"/>
</dbReference>
<dbReference type="RefSeq" id="XP_002431088.1">
    <property type="nucleotide sequence ID" value="XM_002431043.1"/>
</dbReference>
<reference evidence="3" key="3">
    <citation type="submission" date="2021-02" db="UniProtKB">
        <authorList>
            <consortium name="EnsemblMetazoa"/>
        </authorList>
    </citation>
    <scope>IDENTIFICATION</scope>
    <source>
        <strain evidence="3">USDA</strain>
    </source>
</reference>
<evidence type="ECO:0000256" key="1">
    <source>
        <dbReference type="SAM" id="MobiDB-lite"/>
    </source>
</evidence>
<name>E0VY94_PEDHC</name>
<protein>
    <submittedName>
        <fullName evidence="2 3">Uncharacterized protein</fullName>
    </submittedName>
</protein>
<evidence type="ECO:0000313" key="4">
    <source>
        <dbReference type="Proteomes" id="UP000009046"/>
    </source>
</evidence>
<accession>E0VY94</accession>
<reference evidence="2" key="2">
    <citation type="submission" date="2007-04" db="EMBL/GenBank/DDBJ databases">
        <title>The genome of the human body louse.</title>
        <authorList>
            <consortium name="The Human Body Louse Genome Consortium"/>
            <person name="Kirkness E."/>
            <person name="Walenz B."/>
            <person name="Hass B."/>
            <person name="Bruggner R."/>
            <person name="Strausberg R."/>
        </authorList>
    </citation>
    <scope>NUCLEOTIDE SEQUENCE</scope>
    <source>
        <strain evidence="2">USDA</strain>
    </source>
</reference>
<feature type="region of interest" description="Disordered" evidence="1">
    <location>
        <begin position="32"/>
        <end position="51"/>
    </location>
</feature>
<dbReference type="GeneID" id="8233072"/>
<dbReference type="KEGG" id="phu:Phum_PHUM511930"/>
<dbReference type="EMBL" id="DS235845">
    <property type="protein sequence ID" value="EEB18350.1"/>
    <property type="molecule type" value="Genomic_DNA"/>
</dbReference>
<organism>
    <name type="scientific">Pediculus humanus subsp. corporis</name>
    <name type="common">Body louse</name>
    <dbReference type="NCBI Taxonomy" id="121224"/>
    <lineage>
        <taxon>Eukaryota</taxon>
        <taxon>Metazoa</taxon>
        <taxon>Ecdysozoa</taxon>
        <taxon>Arthropoda</taxon>
        <taxon>Hexapoda</taxon>
        <taxon>Insecta</taxon>
        <taxon>Pterygota</taxon>
        <taxon>Neoptera</taxon>
        <taxon>Paraneoptera</taxon>
        <taxon>Psocodea</taxon>
        <taxon>Troctomorpha</taxon>
        <taxon>Phthiraptera</taxon>
        <taxon>Anoplura</taxon>
        <taxon>Pediculidae</taxon>
        <taxon>Pediculus</taxon>
    </lineage>
</organism>
<keyword evidence="4" id="KW-1185">Reference proteome</keyword>
<evidence type="ECO:0000313" key="2">
    <source>
        <dbReference type="EMBL" id="EEB18350.1"/>
    </source>
</evidence>
<dbReference type="AlphaFoldDB" id="E0VY94"/>
<reference evidence="2" key="1">
    <citation type="submission" date="2007-04" db="EMBL/GenBank/DDBJ databases">
        <title>Annotation of Pediculus humanus corporis strain USDA.</title>
        <authorList>
            <person name="Kirkness E."/>
            <person name="Hannick L."/>
            <person name="Hass B."/>
            <person name="Bruggner R."/>
            <person name="Lawson D."/>
            <person name="Bidwell S."/>
            <person name="Joardar V."/>
            <person name="Caler E."/>
            <person name="Walenz B."/>
            <person name="Inman J."/>
            <person name="Schobel S."/>
            <person name="Galinsky K."/>
            <person name="Amedeo P."/>
            <person name="Strausberg R."/>
        </authorList>
    </citation>
    <scope>NUCLEOTIDE SEQUENCE</scope>
    <source>
        <strain evidence="2">USDA</strain>
    </source>
</reference>
<dbReference type="EMBL" id="AAZO01006226">
    <property type="status" value="NOT_ANNOTATED_CDS"/>
    <property type="molecule type" value="Genomic_DNA"/>
</dbReference>
<evidence type="ECO:0000313" key="3">
    <source>
        <dbReference type="EnsemblMetazoa" id="PHUM511930-PA"/>
    </source>
</evidence>
<dbReference type="EnsemblMetazoa" id="PHUM511930-RA">
    <property type="protein sequence ID" value="PHUM511930-PA"/>
    <property type="gene ID" value="PHUM511930"/>
</dbReference>
<dbReference type="CTD" id="8233072"/>
<proteinExistence type="predicted"/>